<protein>
    <recommendedName>
        <fullName evidence="4">Glycosyltransferase involved in cell wall biosynthesis</fullName>
    </recommendedName>
</protein>
<reference evidence="2 3" key="1">
    <citation type="submission" date="2019-06" db="EMBL/GenBank/DDBJ databases">
        <title>Sequencing the genomes of 1000 actinobacteria strains.</title>
        <authorList>
            <person name="Klenk H.-P."/>
        </authorList>
    </citation>
    <scope>NUCLEOTIDE SEQUENCE [LARGE SCALE GENOMIC DNA]</scope>
    <source>
        <strain evidence="2 3">DSM 19828</strain>
    </source>
</reference>
<evidence type="ECO:0000256" key="1">
    <source>
        <dbReference type="SAM" id="MobiDB-lite"/>
    </source>
</evidence>
<evidence type="ECO:0008006" key="4">
    <source>
        <dbReference type="Google" id="ProtNLM"/>
    </source>
</evidence>
<organism evidence="2 3">
    <name type="scientific">Yimella lutea</name>
    <dbReference type="NCBI Taxonomy" id="587872"/>
    <lineage>
        <taxon>Bacteria</taxon>
        <taxon>Bacillati</taxon>
        <taxon>Actinomycetota</taxon>
        <taxon>Actinomycetes</taxon>
        <taxon>Micrococcales</taxon>
        <taxon>Dermacoccaceae</taxon>
        <taxon>Yimella</taxon>
    </lineage>
</organism>
<dbReference type="Proteomes" id="UP000320806">
    <property type="component" value="Unassembled WGS sequence"/>
</dbReference>
<name>A0A542ECK9_9MICO</name>
<comment type="caution">
    <text evidence="2">The sequence shown here is derived from an EMBL/GenBank/DDBJ whole genome shotgun (WGS) entry which is preliminary data.</text>
</comment>
<accession>A0A542ECK9</accession>
<feature type="region of interest" description="Disordered" evidence="1">
    <location>
        <begin position="254"/>
        <end position="273"/>
    </location>
</feature>
<dbReference type="SUPFAM" id="SSF53756">
    <property type="entry name" value="UDP-Glycosyltransferase/glycogen phosphorylase"/>
    <property type="match status" value="1"/>
</dbReference>
<proteinExistence type="predicted"/>
<sequence length="675" mass="74366">MVWSERNEQRLAVLDQDVEAIVRTHLRDGKVAAWYEDVAQAFDEIGRMDLAIEWAWRANEFDCGQQNQKAGNYWCRLLAEHRPQELLPARLTMFRRWPSSSTAAALHLDAGQAWQEHADEVSFLLSSRPRDAVLFVLLTLEDAQTAWRTAHEPGLTDGDVWDELIKAYAKLDPLAVLSVHRRLVQGELVAAGAEHYRRAARRLATMRKLAAGTNKEAYVDEFIRDPRAAHKRRPRLEAMARPCAARCPTGCSRTRSRLPASPSRAVRPASGALRSNVKNAEPVSACGRCFGAECQQPVVWSPRDVDERLGPMRPGSIDRPATLHPVLTVQECYSRAGATSVTHLIVGHEEHGVTRLARELSTTPSLRSAPVIRVPDGIGTDLVGLVARASVHVHVTDRLFGHTAAQTASTLIALGRSTSMSVTLHDLPQPSDGPDRHRQRASAYADILAVSRGVALSSHHESTLLDAVLKLTDRRSLRAVPRAVIPLPIESPRRYVSPAEVGGTHRDLAVFGFLYPRKGHAQALRALSELPADVGLIALGRPSPGHGHLVEELQRQSHRRNRRFTVTGYIPDDRLQEVLARVAVPVAPHQHLSASGSINSWLTAGRRPLVPRSRYVEELDARCPDVLTIYDDLAAAARHALDHPESTTLRPGVPLGPSLDDVGALYAKALASWHH</sequence>
<gene>
    <name evidence="2" type="ORF">FB459_0460</name>
</gene>
<dbReference type="Gene3D" id="3.40.50.2000">
    <property type="entry name" value="Glycogen Phosphorylase B"/>
    <property type="match status" value="1"/>
</dbReference>
<dbReference type="EMBL" id="VFMO01000001">
    <property type="protein sequence ID" value="TQJ13068.1"/>
    <property type="molecule type" value="Genomic_DNA"/>
</dbReference>
<keyword evidence="3" id="KW-1185">Reference proteome</keyword>
<dbReference type="AlphaFoldDB" id="A0A542ECK9"/>
<evidence type="ECO:0000313" key="3">
    <source>
        <dbReference type="Proteomes" id="UP000320806"/>
    </source>
</evidence>
<evidence type="ECO:0000313" key="2">
    <source>
        <dbReference type="EMBL" id="TQJ13068.1"/>
    </source>
</evidence>